<dbReference type="Gene3D" id="1.10.510.10">
    <property type="entry name" value="Transferase(Phosphotransferase) domain 1"/>
    <property type="match status" value="3"/>
</dbReference>
<dbReference type="InterPro" id="IPR011009">
    <property type="entry name" value="Kinase-like_dom_sf"/>
</dbReference>
<dbReference type="InterPro" id="IPR000719">
    <property type="entry name" value="Prot_kinase_dom"/>
</dbReference>
<dbReference type="PANTHER" id="PTHR44329">
    <property type="entry name" value="SERINE/THREONINE-PROTEIN KINASE TNNI3K-RELATED"/>
    <property type="match status" value="1"/>
</dbReference>
<feature type="compositionally biased region" description="Polar residues" evidence="1">
    <location>
        <begin position="349"/>
        <end position="359"/>
    </location>
</feature>
<evidence type="ECO:0000313" key="3">
    <source>
        <dbReference type="EMBL" id="OQS03751.1"/>
    </source>
</evidence>
<feature type="domain" description="Protein kinase" evidence="2">
    <location>
        <begin position="382"/>
        <end position="666"/>
    </location>
</feature>
<reference evidence="3 4" key="1">
    <citation type="journal article" date="2014" name="Genome Biol. Evol.">
        <title>The secreted proteins of Achlya hypogyna and Thraustotheca clavata identify the ancestral oomycete secretome and reveal gene acquisitions by horizontal gene transfer.</title>
        <authorList>
            <person name="Misner I."/>
            <person name="Blouin N."/>
            <person name="Leonard G."/>
            <person name="Richards T.A."/>
            <person name="Lane C.E."/>
        </authorList>
    </citation>
    <scope>NUCLEOTIDE SEQUENCE [LARGE SCALE GENOMIC DNA]</scope>
    <source>
        <strain evidence="3 4">ATCC 34112</strain>
    </source>
</reference>
<keyword evidence="4" id="KW-1185">Reference proteome</keyword>
<dbReference type="Proteomes" id="UP000243217">
    <property type="component" value="Unassembled WGS sequence"/>
</dbReference>
<gene>
    <name evidence="3" type="ORF">THRCLA_21075</name>
</gene>
<keyword evidence="3" id="KW-0808">Transferase</keyword>
<feature type="region of interest" description="Disordered" evidence="1">
    <location>
        <begin position="1"/>
        <end position="59"/>
    </location>
</feature>
<evidence type="ECO:0000256" key="1">
    <source>
        <dbReference type="SAM" id="MobiDB-lite"/>
    </source>
</evidence>
<sequence>MGCTSSKESHGHTDSAPTRPIVQPVVAGQKVNNGQPGYVPPNVASNRGNKGPELPVGGGSAPAGMSWNKYEALEPLKDTYWINPDDVTRIRSVNSNYMKTEMGNLNGHPVLIKSFDLSKSEEEINKTRKMLISEITSMTRISHPNIVKFLGFNITSEYGLCCITEYMDGKTLRHLLDNPRQASKLTWAKEKISIAIDIASALAYMHSLKPVLIHRNVKAAKILLTSKKTAKLSGFGAARDRTFEYEMTTGVGDMQWSAPELLLDGEDYTEQVDVYSFGVVLTELDTGSVPFMDEMATMTKAEITMKLVTGSLRPKLSPECPEVIVRIVKQCLQQDPLLRPRKVPPQPRPSTSHGPSASSAPKYVDDWDYYTELEHLKEKYWIEPENVIRVRSIPCNYMKTDLGNVNGQPVLIKCLDLTKSEEDINKSRKMLMSEITSMTRIDHPNVVKFLGFNFTPEYGLCCMTEFMEGKTLRHLLDNPHAAAKLTWPKEKISIAIDIISALAYMHSLKPVLIHRNVKASKILLSNKKIAKLSGFGIARDRTFEMEMTTGVGDMQWSAPELLLDGEDYTEQVDVYSFGVVLTELDTGAVPFVEEMATMNKAELTMKLITGTLRPQLSPDCPACIVKIVKQCLQQDPHLRPRSDKMGGCFNKPPPPPENQNYDAPVVYTVTPPPTPPHSPLLDWSLYTQLEPFKDTFWIDPDEIVHIRTIPSHYMKTEVGSYIGEPVLLKSFDQMNLNEADIAARKKLLMSEIVSMVQIHHPNIVAFLGFNITKEYGLTCISEYIDGNTLRHLLDLPKTSSKLTWANEKIGIAIDIASALAYMHALKPVVIHRNVKASKILLTGDRTTAKLSGFGVARTRTYEAEMTARVGDVPWAAPELVLEGGDYTEQVDVYAFGIVLTELDTSAVPFAAEIAELGVAEVTVQLVTGVLRPRVSPNCPKCIVKIIKQCLQLDSHLRPPSEVIVDMLLEAKKELLTHPTPPDNENISTSPKALSP</sequence>
<dbReference type="OrthoDB" id="4062651at2759"/>
<evidence type="ECO:0000259" key="2">
    <source>
        <dbReference type="PROSITE" id="PS50011"/>
    </source>
</evidence>
<comment type="caution">
    <text evidence="3">The sequence shown here is derived from an EMBL/GenBank/DDBJ whole genome shotgun (WGS) entry which is preliminary data.</text>
</comment>
<protein>
    <submittedName>
        <fullName evidence="3">Kinase</fullName>
    </submittedName>
</protein>
<keyword evidence="3" id="KW-0418">Kinase</keyword>
<evidence type="ECO:0000313" key="4">
    <source>
        <dbReference type="Proteomes" id="UP000243217"/>
    </source>
</evidence>
<dbReference type="EMBL" id="JNBS01000777">
    <property type="protein sequence ID" value="OQS03751.1"/>
    <property type="molecule type" value="Genomic_DNA"/>
</dbReference>
<feature type="domain" description="Protein kinase" evidence="2">
    <location>
        <begin position="25"/>
        <end position="351"/>
    </location>
</feature>
<feature type="region of interest" description="Disordered" evidence="1">
    <location>
        <begin position="338"/>
        <end position="360"/>
    </location>
</feature>
<accession>A0A1W0A0N2</accession>
<dbReference type="STRING" id="74557.A0A1W0A0N2"/>
<organism evidence="3 4">
    <name type="scientific">Thraustotheca clavata</name>
    <dbReference type="NCBI Taxonomy" id="74557"/>
    <lineage>
        <taxon>Eukaryota</taxon>
        <taxon>Sar</taxon>
        <taxon>Stramenopiles</taxon>
        <taxon>Oomycota</taxon>
        <taxon>Saprolegniomycetes</taxon>
        <taxon>Saprolegniales</taxon>
        <taxon>Achlyaceae</taxon>
        <taxon>Thraustotheca</taxon>
    </lineage>
</organism>
<dbReference type="InterPro" id="IPR001245">
    <property type="entry name" value="Ser-Thr/Tyr_kinase_cat_dom"/>
</dbReference>
<dbReference type="PROSITE" id="PS50011">
    <property type="entry name" value="PROTEIN_KINASE_DOM"/>
    <property type="match status" value="3"/>
</dbReference>
<dbReference type="GO" id="GO:0005524">
    <property type="term" value="F:ATP binding"/>
    <property type="evidence" value="ECO:0007669"/>
    <property type="project" value="InterPro"/>
</dbReference>
<feature type="compositionally biased region" description="Polar residues" evidence="1">
    <location>
        <begin position="982"/>
        <end position="995"/>
    </location>
</feature>
<dbReference type="SUPFAM" id="SSF56112">
    <property type="entry name" value="Protein kinase-like (PK-like)"/>
    <property type="match status" value="3"/>
</dbReference>
<dbReference type="PANTHER" id="PTHR44329:SF214">
    <property type="entry name" value="PROTEIN KINASE DOMAIN-CONTAINING PROTEIN"/>
    <property type="match status" value="1"/>
</dbReference>
<dbReference type="GO" id="GO:0004674">
    <property type="term" value="F:protein serine/threonine kinase activity"/>
    <property type="evidence" value="ECO:0007669"/>
    <property type="project" value="TreeGrafter"/>
</dbReference>
<dbReference type="InterPro" id="IPR051681">
    <property type="entry name" value="Ser/Thr_Kinases-Pseudokinases"/>
</dbReference>
<dbReference type="Pfam" id="PF07714">
    <property type="entry name" value="PK_Tyr_Ser-Thr"/>
    <property type="match status" value="3"/>
</dbReference>
<name>A0A1W0A0N2_9STRA</name>
<dbReference type="AlphaFoldDB" id="A0A1W0A0N2"/>
<feature type="domain" description="Protein kinase" evidence="2">
    <location>
        <begin position="698"/>
        <end position="980"/>
    </location>
</feature>
<feature type="region of interest" description="Disordered" evidence="1">
    <location>
        <begin position="974"/>
        <end position="995"/>
    </location>
</feature>
<proteinExistence type="predicted"/>